<dbReference type="EMBL" id="CP094242">
    <property type="protein sequence ID" value="UNV86472.1"/>
    <property type="molecule type" value="Genomic_DNA"/>
</dbReference>
<dbReference type="RefSeq" id="WP_003755528.1">
    <property type="nucleotide sequence ID" value="NZ_CP094242.1"/>
</dbReference>
<feature type="coiled-coil region" evidence="1">
    <location>
        <begin position="5"/>
        <end position="32"/>
    </location>
</feature>
<reference evidence="2 4" key="1">
    <citation type="submission" date="2014-12" db="EMBL/GenBank/DDBJ databases">
        <title>Genome sequence of Morococcus cerebrosus.</title>
        <authorList>
            <person name="Shin S.-K."/>
            <person name="Yi H."/>
        </authorList>
    </citation>
    <scope>NUCLEOTIDE SEQUENCE [LARGE SCALE GENOMIC DNA]</scope>
    <source>
        <strain evidence="2 4">CIP 81.93</strain>
    </source>
</reference>
<protein>
    <submittedName>
        <fullName evidence="2">Uncharacterized protein</fullName>
    </submittedName>
</protein>
<dbReference type="PATRIC" id="fig|1056807.3.peg.430"/>
<organism evidence="2 4">
    <name type="scientific">Morococcus cerebrosus</name>
    <dbReference type="NCBI Taxonomy" id="1056807"/>
    <lineage>
        <taxon>Bacteria</taxon>
        <taxon>Pseudomonadati</taxon>
        <taxon>Pseudomonadota</taxon>
        <taxon>Betaproteobacteria</taxon>
        <taxon>Neisseriales</taxon>
        <taxon>Neisseriaceae</taxon>
        <taxon>Morococcus</taxon>
    </lineage>
</organism>
<sequence length="89" mass="10282">MNKTERDEARELLQLEAKLVRLRIEASYLKQRKLKEQEERKSDTLMKLLDLGNELTQTSLLYKTAGLAIPRKYRFGALLAAFALKAAMK</sequence>
<accession>A0A0C1ETT9</accession>
<evidence type="ECO:0000313" key="4">
    <source>
        <dbReference type="Proteomes" id="UP000031390"/>
    </source>
</evidence>
<dbReference type="Proteomes" id="UP000031390">
    <property type="component" value="Unassembled WGS sequence"/>
</dbReference>
<keyword evidence="1" id="KW-0175">Coiled coil</keyword>
<proteinExistence type="predicted"/>
<dbReference type="Proteomes" id="UP000829504">
    <property type="component" value="Chromosome"/>
</dbReference>
<evidence type="ECO:0000256" key="1">
    <source>
        <dbReference type="SAM" id="Coils"/>
    </source>
</evidence>
<evidence type="ECO:0000313" key="3">
    <source>
        <dbReference type="EMBL" id="UNV86472.1"/>
    </source>
</evidence>
<gene>
    <name evidence="2" type="ORF">MCC93_04470</name>
    <name evidence="3" type="ORF">MON37_07130</name>
</gene>
<dbReference type="EMBL" id="JUFZ01000016">
    <property type="protein sequence ID" value="KIC12528.1"/>
    <property type="molecule type" value="Genomic_DNA"/>
</dbReference>
<dbReference type="AlphaFoldDB" id="A0A0C1ETT9"/>
<evidence type="ECO:0000313" key="2">
    <source>
        <dbReference type="EMBL" id="KIC12528.1"/>
    </source>
</evidence>
<keyword evidence="5" id="KW-1185">Reference proteome</keyword>
<evidence type="ECO:0000313" key="5">
    <source>
        <dbReference type="Proteomes" id="UP000829504"/>
    </source>
</evidence>
<reference evidence="3 5" key="2">
    <citation type="submission" date="2022-03" db="EMBL/GenBank/DDBJ databases">
        <title>Genome sequencing of Morococcus cerebrosus.</title>
        <authorList>
            <person name="Baek M.-G."/>
            <person name="Yi H."/>
        </authorList>
    </citation>
    <scope>NUCLEOTIDE SEQUENCE [LARGE SCALE GENOMIC DNA]</scope>
    <source>
        <strain evidence="3 5">CIP 81.93</strain>
    </source>
</reference>
<name>A0A0C1ETT9_9NEIS</name>
<dbReference type="GeneID" id="99688315"/>